<keyword evidence="1" id="KW-1133">Transmembrane helix</keyword>
<accession>A0A9E7EV77</accession>
<name>A0A9E7EV77_9LILI</name>
<sequence length="132" mass="14851">MVFRALLSHHASRQFLAFSSSHPTSIRTPGNEGGDGGWTDVIFPVKSEDKGGVVFPRSRWRQPKLKPPSVVGIRSFVFSLLAYPLACLLQLLPLDFHEHFSLTSISRSDAMRDGFTPTQKKKCVFLYRISDE</sequence>
<reference evidence="2" key="1">
    <citation type="submission" date="2022-05" db="EMBL/GenBank/DDBJ databases">
        <title>The Musa troglodytarum L. genome provides insights into the mechanism of non-climacteric behaviour and enrichment of carotenoids.</title>
        <authorList>
            <person name="Wang J."/>
        </authorList>
    </citation>
    <scope>NUCLEOTIDE SEQUENCE</scope>
    <source>
        <tissue evidence="2">Leaf</tissue>
    </source>
</reference>
<keyword evidence="1" id="KW-0472">Membrane</keyword>
<keyword evidence="3" id="KW-1185">Reference proteome</keyword>
<proteinExistence type="predicted"/>
<dbReference type="AlphaFoldDB" id="A0A9E7EV77"/>
<protein>
    <submittedName>
        <fullName evidence="2">Uncharacterized protein</fullName>
    </submittedName>
</protein>
<feature type="transmembrane region" description="Helical" evidence="1">
    <location>
        <begin position="71"/>
        <end position="92"/>
    </location>
</feature>
<gene>
    <name evidence="2" type="ORF">MUK42_09899</name>
</gene>
<evidence type="ECO:0000256" key="1">
    <source>
        <dbReference type="SAM" id="Phobius"/>
    </source>
</evidence>
<evidence type="ECO:0000313" key="3">
    <source>
        <dbReference type="Proteomes" id="UP001055439"/>
    </source>
</evidence>
<dbReference type="Proteomes" id="UP001055439">
    <property type="component" value="Chromosome 10"/>
</dbReference>
<evidence type="ECO:0000313" key="2">
    <source>
        <dbReference type="EMBL" id="URD82428.1"/>
    </source>
</evidence>
<organism evidence="2 3">
    <name type="scientific">Musa troglodytarum</name>
    <name type="common">fe'i banana</name>
    <dbReference type="NCBI Taxonomy" id="320322"/>
    <lineage>
        <taxon>Eukaryota</taxon>
        <taxon>Viridiplantae</taxon>
        <taxon>Streptophyta</taxon>
        <taxon>Embryophyta</taxon>
        <taxon>Tracheophyta</taxon>
        <taxon>Spermatophyta</taxon>
        <taxon>Magnoliopsida</taxon>
        <taxon>Liliopsida</taxon>
        <taxon>Zingiberales</taxon>
        <taxon>Musaceae</taxon>
        <taxon>Musa</taxon>
    </lineage>
</organism>
<keyword evidence="1" id="KW-0812">Transmembrane</keyword>
<dbReference type="EMBL" id="CP097503">
    <property type="protein sequence ID" value="URD82428.1"/>
    <property type="molecule type" value="Genomic_DNA"/>
</dbReference>